<sequence>MVNSLVSFSSNSVVEESKEFNQGKEREPHESMTDIEQSRNCAVNKLYGGETHNINA</sequence>
<name>I3SUE3_LOTJA</name>
<organism evidence="2">
    <name type="scientific">Lotus japonicus</name>
    <name type="common">Lotus corniculatus var. japonicus</name>
    <dbReference type="NCBI Taxonomy" id="34305"/>
    <lineage>
        <taxon>Eukaryota</taxon>
        <taxon>Viridiplantae</taxon>
        <taxon>Streptophyta</taxon>
        <taxon>Embryophyta</taxon>
        <taxon>Tracheophyta</taxon>
        <taxon>Spermatophyta</taxon>
        <taxon>Magnoliopsida</taxon>
        <taxon>eudicotyledons</taxon>
        <taxon>Gunneridae</taxon>
        <taxon>Pentapetalae</taxon>
        <taxon>rosids</taxon>
        <taxon>fabids</taxon>
        <taxon>Fabales</taxon>
        <taxon>Fabaceae</taxon>
        <taxon>Papilionoideae</taxon>
        <taxon>50 kb inversion clade</taxon>
        <taxon>NPAAA clade</taxon>
        <taxon>Hologalegina</taxon>
        <taxon>robinioid clade</taxon>
        <taxon>Loteae</taxon>
        <taxon>Lotus</taxon>
    </lineage>
</organism>
<dbReference type="AlphaFoldDB" id="I3SUE3"/>
<proteinExistence type="evidence at transcript level"/>
<evidence type="ECO:0000313" key="2">
    <source>
        <dbReference type="EMBL" id="AFK43885.1"/>
    </source>
</evidence>
<protein>
    <submittedName>
        <fullName evidence="2">Uncharacterized protein</fullName>
    </submittedName>
</protein>
<reference evidence="2" key="1">
    <citation type="submission" date="2012-05" db="EMBL/GenBank/DDBJ databases">
        <authorList>
            <person name="Krishnakumar V."/>
            <person name="Cheung F."/>
            <person name="Xiao Y."/>
            <person name="Chan A."/>
            <person name="Moskal W.A."/>
            <person name="Town C.D."/>
        </authorList>
    </citation>
    <scope>NUCLEOTIDE SEQUENCE</scope>
</reference>
<feature type="region of interest" description="Disordered" evidence="1">
    <location>
        <begin position="1"/>
        <end position="39"/>
    </location>
</feature>
<evidence type="ECO:0000256" key="1">
    <source>
        <dbReference type="SAM" id="MobiDB-lite"/>
    </source>
</evidence>
<dbReference type="EMBL" id="BT144091">
    <property type="protein sequence ID" value="AFK43885.1"/>
    <property type="molecule type" value="mRNA"/>
</dbReference>
<feature type="compositionally biased region" description="Low complexity" evidence="1">
    <location>
        <begin position="1"/>
        <end position="14"/>
    </location>
</feature>
<accession>I3SUE3</accession>
<feature type="compositionally biased region" description="Basic and acidic residues" evidence="1">
    <location>
        <begin position="15"/>
        <end position="32"/>
    </location>
</feature>